<dbReference type="InParanoid" id="A0A409VF15"/>
<dbReference type="STRING" id="181874.A0A409VF15"/>
<name>A0A409VF15_9AGAR</name>
<reference evidence="2 3" key="1">
    <citation type="journal article" date="2018" name="Evol. Lett.">
        <title>Horizontal gene cluster transfer increased hallucinogenic mushroom diversity.</title>
        <authorList>
            <person name="Reynolds H.T."/>
            <person name="Vijayakumar V."/>
            <person name="Gluck-Thaler E."/>
            <person name="Korotkin H.B."/>
            <person name="Matheny P.B."/>
            <person name="Slot J.C."/>
        </authorList>
    </citation>
    <scope>NUCLEOTIDE SEQUENCE [LARGE SCALE GENOMIC DNA]</scope>
    <source>
        <strain evidence="2 3">2629</strain>
    </source>
</reference>
<keyword evidence="3" id="KW-1185">Reference proteome</keyword>
<feature type="compositionally biased region" description="Polar residues" evidence="1">
    <location>
        <begin position="20"/>
        <end position="40"/>
    </location>
</feature>
<feature type="compositionally biased region" description="Basic residues" evidence="1">
    <location>
        <begin position="206"/>
        <end position="216"/>
    </location>
</feature>
<feature type="compositionally biased region" description="Polar residues" evidence="1">
    <location>
        <begin position="163"/>
        <end position="179"/>
    </location>
</feature>
<protein>
    <submittedName>
        <fullName evidence="2">Uncharacterized protein</fullName>
    </submittedName>
</protein>
<dbReference type="EMBL" id="NHTK01006081">
    <property type="protein sequence ID" value="PPQ64842.1"/>
    <property type="molecule type" value="Genomic_DNA"/>
</dbReference>
<dbReference type="AlphaFoldDB" id="A0A409VF15"/>
<dbReference type="Proteomes" id="UP000284842">
    <property type="component" value="Unassembled WGS sequence"/>
</dbReference>
<feature type="region of interest" description="Disordered" evidence="1">
    <location>
        <begin position="1"/>
        <end position="40"/>
    </location>
</feature>
<dbReference type="OrthoDB" id="3227715at2759"/>
<evidence type="ECO:0000313" key="3">
    <source>
        <dbReference type="Proteomes" id="UP000284842"/>
    </source>
</evidence>
<comment type="caution">
    <text evidence="2">The sequence shown here is derived from an EMBL/GenBank/DDBJ whole genome shotgun (WGS) entry which is preliminary data.</text>
</comment>
<gene>
    <name evidence="2" type="ORF">CVT24_008207</name>
</gene>
<evidence type="ECO:0000256" key="1">
    <source>
        <dbReference type="SAM" id="MobiDB-lite"/>
    </source>
</evidence>
<feature type="compositionally biased region" description="Polar residues" evidence="1">
    <location>
        <begin position="196"/>
        <end position="205"/>
    </location>
</feature>
<evidence type="ECO:0000313" key="2">
    <source>
        <dbReference type="EMBL" id="PPQ64842.1"/>
    </source>
</evidence>
<organism evidence="2 3">
    <name type="scientific">Panaeolus cyanescens</name>
    <dbReference type="NCBI Taxonomy" id="181874"/>
    <lineage>
        <taxon>Eukaryota</taxon>
        <taxon>Fungi</taxon>
        <taxon>Dikarya</taxon>
        <taxon>Basidiomycota</taxon>
        <taxon>Agaricomycotina</taxon>
        <taxon>Agaricomycetes</taxon>
        <taxon>Agaricomycetidae</taxon>
        <taxon>Agaricales</taxon>
        <taxon>Agaricineae</taxon>
        <taxon>Galeropsidaceae</taxon>
        <taxon>Panaeolus</taxon>
    </lineage>
</organism>
<sequence length="216" mass="24482">MSLPTHTHHTEYVPRLVRSPSPTSSVGTSYPEDQTAFSDTDEQISQFAFERKQEERIRLFQPRKEEQDANRDPLLIAPDPTTGKPIRLHDLKLGEREQKDLYESILRNLRAAVNRVKEDELFDQILLRHSTAVLEPQPSTHDLDSLMKSMMGPALSLDPIDSTKATSRSSLPELSNGPWNNFGVPASFERRESTLPEMTSGTTVGKRSRKGTQRKM</sequence>
<proteinExistence type="predicted"/>
<feature type="region of interest" description="Disordered" evidence="1">
    <location>
        <begin position="155"/>
        <end position="216"/>
    </location>
</feature>
<accession>A0A409VF15</accession>